<sequence length="56" mass="6548">MLLITFLLKLCSFLPILLTLHLGILCGSSFSLIFLIFEYLHLTLMLLFFRYFTDST</sequence>
<feature type="transmembrane region" description="Helical" evidence="1">
    <location>
        <begin position="32"/>
        <end position="52"/>
    </location>
</feature>
<name>A0A397VR08_9GLOM</name>
<keyword evidence="3" id="KW-1185">Reference proteome</keyword>
<accession>A0A397VR08</accession>
<feature type="transmembrane region" description="Helical" evidence="1">
    <location>
        <begin position="6"/>
        <end position="25"/>
    </location>
</feature>
<evidence type="ECO:0000313" key="3">
    <source>
        <dbReference type="Proteomes" id="UP000266673"/>
    </source>
</evidence>
<organism evidence="2 3">
    <name type="scientific">Gigaspora rosea</name>
    <dbReference type="NCBI Taxonomy" id="44941"/>
    <lineage>
        <taxon>Eukaryota</taxon>
        <taxon>Fungi</taxon>
        <taxon>Fungi incertae sedis</taxon>
        <taxon>Mucoromycota</taxon>
        <taxon>Glomeromycotina</taxon>
        <taxon>Glomeromycetes</taxon>
        <taxon>Diversisporales</taxon>
        <taxon>Gigasporaceae</taxon>
        <taxon>Gigaspora</taxon>
    </lineage>
</organism>
<dbReference type="EMBL" id="QKWP01000219">
    <property type="protein sequence ID" value="RIB24378.1"/>
    <property type="molecule type" value="Genomic_DNA"/>
</dbReference>
<dbReference type="Proteomes" id="UP000266673">
    <property type="component" value="Unassembled WGS sequence"/>
</dbReference>
<keyword evidence="1" id="KW-0812">Transmembrane</keyword>
<gene>
    <name evidence="2" type="ORF">C2G38_2070103</name>
</gene>
<proteinExistence type="predicted"/>
<dbReference type="AlphaFoldDB" id="A0A397VR08"/>
<reference evidence="2 3" key="1">
    <citation type="submission" date="2018-06" db="EMBL/GenBank/DDBJ databases">
        <title>Comparative genomics reveals the genomic features of Rhizophagus irregularis, R. cerebriforme, R. diaphanum and Gigaspora rosea, and their symbiotic lifestyle signature.</title>
        <authorList>
            <person name="Morin E."/>
            <person name="San Clemente H."/>
            <person name="Chen E.C.H."/>
            <person name="De La Providencia I."/>
            <person name="Hainaut M."/>
            <person name="Kuo A."/>
            <person name="Kohler A."/>
            <person name="Murat C."/>
            <person name="Tang N."/>
            <person name="Roy S."/>
            <person name="Loubradou J."/>
            <person name="Henrissat B."/>
            <person name="Grigoriev I.V."/>
            <person name="Corradi N."/>
            <person name="Roux C."/>
            <person name="Martin F.M."/>
        </authorList>
    </citation>
    <scope>NUCLEOTIDE SEQUENCE [LARGE SCALE GENOMIC DNA]</scope>
    <source>
        <strain evidence="2 3">DAOM 194757</strain>
    </source>
</reference>
<keyword evidence="1" id="KW-1133">Transmembrane helix</keyword>
<evidence type="ECO:0000256" key="1">
    <source>
        <dbReference type="SAM" id="Phobius"/>
    </source>
</evidence>
<keyword evidence="1" id="KW-0472">Membrane</keyword>
<comment type="caution">
    <text evidence="2">The sequence shown here is derived from an EMBL/GenBank/DDBJ whole genome shotgun (WGS) entry which is preliminary data.</text>
</comment>
<protein>
    <submittedName>
        <fullName evidence="2">Uncharacterized protein</fullName>
    </submittedName>
</protein>
<evidence type="ECO:0000313" key="2">
    <source>
        <dbReference type="EMBL" id="RIB24378.1"/>
    </source>
</evidence>